<evidence type="ECO:0000313" key="2">
    <source>
        <dbReference type="EMBL" id="AKV77274.1"/>
    </source>
</evidence>
<dbReference type="Proteomes" id="UP000062398">
    <property type="component" value="Chromosome"/>
</dbReference>
<dbReference type="OrthoDB" id="42571at2157"/>
<dbReference type="EMBL" id="CP012176">
    <property type="protein sequence ID" value="AKV84002.1"/>
    <property type="molecule type" value="Genomic_DNA"/>
</dbReference>
<evidence type="ECO:0000313" key="3">
    <source>
        <dbReference type="EMBL" id="AKV79524.1"/>
    </source>
</evidence>
<protein>
    <submittedName>
        <fullName evidence="4">Uncharacterized protein</fullName>
    </submittedName>
</protein>
<dbReference type="EMBL" id="CP012173">
    <property type="protein sequence ID" value="AKV77274.1"/>
    <property type="molecule type" value="Genomic_DNA"/>
</dbReference>
<evidence type="ECO:0000313" key="8">
    <source>
        <dbReference type="Proteomes" id="UP000062398"/>
    </source>
</evidence>
<dbReference type="Proteomes" id="UP000062475">
    <property type="component" value="Chromosome"/>
</dbReference>
<evidence type="ECO:0000313" key="5">
    <source>
        <dbReference type="EMBL" id="AKV84002.1"/>
    </source>
</evidence>
<dbReference type="AlphaFoldDB" id="A0A0K1T486"/>
<dbReference type="GeneID" id="91756640"/>
<dbReference type="EMBL" id="CP012174">
    <property type="protein sequence ID" value="AKV79524.1"/>
    <property type="molecule type" value="Genomic_DNA"/>
</dbReference>
<dbReference type="RefSeq" id="WP_048060182.1">
    <property type="nucleotide sequence ID" value="NZ_AP019770.1"/>
</dbReference>
<evidence type="ECO:0000313" key="6">
    <source>
        <dbReference type="Proteomes" id="UP000056255"/>
    </source>
</evidence>
<dbReference type="EMBL" id="CP012175">
    <property type="protein sequence ID" value="AKV81769.1"/>
    <property type="molecule type" value="Genomic_DNA"/>
</dbReference>
<dbReference type="NCBIfam" id="NF046072">
    <property type="entry name" value="UpsX"/>
    <property type="match status" value="1"/>
</dbReference>
<dbReference type="Proteomes" id="UP000068832">
    <property type="component" value="Chromosome"/>
</dbReference>
<gene>
    <name evidence="1" type="ORF">MsedA_2154</name>
    <name evidence="2" type="ORF">MsedB_2156</name>
    <name evidence="3" type="ORF">MsedC_2154</name>
    <name evidence="4" type="ORF">MsedD_2155</name>
    <name evidence="5" type="ORF">MsedE_2156</name>
</gene>
<sequence>MKNDERFILLTSALVQPRIEINDKVTVSSNLWKFQRGNHLVEIDGEKEKITKCEQEECTKAWSVHYVIVDGHESPILEFKNKFIFNGEEYSSFRRMLSLSFLAKRDKAVVFVAGKVFTHEGVKAIGFTRFGLSLVNNGFTTLYTWDGASKDIPVEGIVLRVQKGEVLYTDLRNRILSNDRIIGICNGIFDLISKGHGWILGSCNGVARYYFQGAWRDLETSIDVLKSDGSQNFLGIVSRRKALIFDQDLSLRYRFKESVLGIGLRKAVVFTGTKLFKLDLVNGYDPEISKFSEGVIIKYPAGYSLEKSEKLINVGSIVENGYVTETLEYLGDDGKEEIVISSEFLSLPLKVQLAVSPIKIMFYGKIYVAEQNGKTKNGDGNAILSGKIVLSRKPKAKLKLFISIESMSKDIEIDSNKVELYIPLRIGWHENDAIPVNFDLRLEGKSISKAQFIVPLIGVEKPKKARRIKIQKGHVILDVDRYEGEMFTWDNMRVIPTYNQPVMISHIFTTNSKNRLGKRINFSVKQGSVLIRAEDLIGDPKIEIEGNQLCVTPVVNLDTIIQVYYATHVYTGFRSKIIFPLDPAYNTILIRLFIGNTTMEKTFMFDSIRLGLITAVRSAKALSQTTETIGALPLSF</sequence>
<dbReference type="PATRIC" id="fig|43687.5.peg.2261"/>
<dbReference type="Proteomes" id="UP000061362">
    <property type="component" value="Chromosome"/>
</dbReference>
<reference evidence="7 8" key="1">
    <citation type="journal article" date="2015" name="Genome Announc.">
        <title>Complete Genome Sequences of Evolved Arsenate-Resistant Metallosphaera sedula Strains.</title>
        <authorList>
            <person name="Ai C."/>
            <person name="McCarthy S."/>
            <person name="Schackwitz W."/>
            <person name="Martin J."/>
            <person name="Lipzen A."/>
            <person name="Blum P."/>
        </authorList>
    </citation>
    <scope>NUCLEOTIDE SEQUENCE [LARGE SCALE GENOMIC DNA]</scope>
    <source>
        <strain evidence="3 8">ARS120-1</strain>
        <strain evidence="4 7">ARS120-2</strain>
        <strain evidence="1 10">ARS50-1</strain>
        <strain evidence="2 9">ARS50-2</strain>
    </source>
</reference>
<proteinExistence type="predicted"/>
<evidence type="ECO:0000313" key="4">
    <source>
        <dbReference type="EMBL" id="AKV81769.1"/>
    </source>
</evidence>
<accession>A0A0K1T486</accession>
<evidence type="ECO:0000313" key="1">
    <source>
        <dbReference type="EMBL" id="AKV75036.1"/>
    </source>
</evidence>
<evidence type="ECO:0000313" key="10">
    <source>
        <dbReference type="Proteomes" id="UP000068832"/>
    </source>
</evidence>
<dbReference type="EMBL" id="CP012172">
    <property type="protein sequence ID" value="AKV75036.1"/>
    <property type="molecule type" value="Genomic_DNA"/>
</dbReference>
<organism evidence="4 7">
    <name type="scientific">Metallosphaera sedula</name>
    <dbReference type="NCBI Taxonomy" id="43687"/>
    <lineage>
        <taxon>Archaea</taxon>
        <taxon>Thermoproteota</taxon>
        <taxon>Thermoprotei</taxon>
        <taxon>Sulfolobales</taxon>
        <taxon>Sulfolobaceae</taxon>
        <taxon>Metallosphaera</taxon>
    </lineage>
</organism>
<evidence type="ECO:0000313" key="7">
    <source>
        <dbReference type="Proteomes" id="UP000061362"/>
    </source>
</evidence>
<evidence type="ECO:0000313" key="9">
    <source>
        <dbReference type="Proteomes" id="UP000062475"/>
    </source>
</evidence>
<name>A0A0K1T486_9CREN</name>
<reference evidence="5 6" key="2">
    <citation type="submission" date="2015-07" db="EMBL/GenBank/DDBJ databases">
        <title>Physiological, transcriptional responses and genome re-sequencing of acid resistant extremely thermoacidophilic Metallosphaera sedula SARC-M1.</title>
        <authorList>
            <person name="Ai C."/>
            <person name="McCarthy S."/>
            <person name="Eckrich V."/>
            <person name="Rudrappa D."/>
            <person name="Qiu G."/>
            <person name="Blum P."/>
        </authorList>
    </citation>
    <scope>NUCLEOTIDE SEQUENCE [LARGE SCALE GENOMIC DNA]</scope>
    <source>
        <strain evidence="5 6">SARC-M1</strain>
    </source>
</reference>
<dbReference type="Proteomes" id="UP000056255">
    <property type="component" value="Chromosome"/>
</dbReference>